<keyword evidence="3" id="KW-0547">Nucleotide-binding</keyword>
<feature type="transmembrane region" description="Helical" evidence="7">
    <location>
        <begin position="262"/>
        <end position="289"/>
    </location>
</feature>
<reference evidence="11" key="1">
    <citation type="journal article" date="2024" name="Algal Res.">
        <title>Biochemical, toxicological and genomic investigation of a high-biomass producing Limnothrix strain isolated from Italian shallow drinking water reservoir.</title>
        <authorList>
            <person name="Simonazzi M."/>
            <person name="Shishido T.K."/>
            <person name="Delbaje E."/>
            <person name="Wahlsten M."/>
            <person name="Fewer D.P."/>
            <person name="Sivonen K."/>
            <person name="Pezzolesi L."/>
            <person name="Pistocchi R."/>
        </authorList>
    </citation>
    <scope>NUCLEOTIDE SEQUENCE [LARGE SCALE GENOMIC DNA]</scope>
    <source>
        <strain evidence="11">LRLZ20PSL1</strain>
    </source>
</reference>
<dbReference type="SUPFAM" id="SSF52540">
    <property type="entry name" value="P-loop containing nucleoside triphosphate hydrolases"/>
    <property type="match status" value="1"/>
</dbReference>
<dbReference type="InterPro" id="IPR027417">
    <property type="entry name" value="P-loop_NTPase"/>
</dbReference>
<dbReference type="InterPro" id="IPR003593">
    <property type="entry name" value="AAA+_ATPase"/>
</dbReference>
<dbReference type="EMBL" id="JAZAQF010000029">
    <property type="protein sequence ID" value="MFG3817195.1"/>
    <property type="molecule type" value="Genomic_DNA"/>
</dbReference>
<protein>
    <submittedName>
        <fullName evidence="10">ATP-binding cassette domain-containing protein</fullName>
    </submittedName>
</protein>
<dbReference type="InterPro" id="IPR019657">
    <property type="entry name" value="ComFB"/>
</dbReference>
<dbReference type="Gene3D" id="1.20.1560.10">
    <property type="entry name" value="ABC transporter type 1, transmembrane domain"/>
    <property type="match status" value="1"/>
</dbReference>
<evidence type="ECO:0000256" key="6">
    <source>
        <dbReference type="ARBA" id="ARBA00023136"/>
    </source>
</evidence>
<organism evidence="10 11">
    <name type="scientific">Limnothrix redekei LRLZ20PSL1</name>
    <dbReference type="NCBI Taxonomy" id="3112953"/>
    <lineage>
        <taxon>Bacteria</taxon>
        <taxon>Bacillati</taxon>
        <taxon>Cyanobacteriota</taxon>
        <taxon>Cyanophyceae</taxon>
        <taxon>Pseudanabaenales</taxon>
        <taxon>Pseudanabaenaceae</taxon>
        <taxon>Limnothrix</taxon>
    </lineage>
</organism>
<evidence type="ECO:0000256" key="1">
    <source>
        <dbReference type="ARBA" id="ARBA00004651"/>
    </source>
</evidence>
<dbReference type="PROSITE" id="PS50929">
    <property type="entry name" value="ABC_TM1F"/>
    <property type="match status" value="1"/>
</dbReference>
<dbReference type="SUPFAM" id="SSF90123">
    <property type="entry name" value="ABC transporter transmembrane region"/>
    <property type="match status" value="1"/>
</dbReference>
<keyword evidence="6 7" id="KW-0472">Membrane</keyword>
<accession>A0ABW7C7P9</accession>
<dbReference type="InterPro" id="IPR011527">
    <property type="entry name" value="ABC1_TM_dom"/>
</dbReference>
<dbReference type="Proteomes" id="UP001604335">
    <property type="component" value="Unassembled WGS sequence"/>
</dbReference>
<feature type="domain" description="ABC transmembrane type-1" evidence="9">
    <location>
        <begin position="19"/>
        <end position="326"/>
    </location>
</feature>
<dbReference type="Gene3D" id="3.40.50.300">
    <property type="entry name" value="P-loop containing nucleotide triphosphate hydrolases"/>
    <property type="match status" value="1"/>
</dbReference>
<evidence type="ECO:0000256" key="4">
    <source>
        <dbReference type="ARBA" id="ARBA00022840"/>
    </source>
</evidence>
<feature type="domain" description="ABC transporter" evidence="8">
    <location>
        <begin position="360"/>
        <end position="596"/>
    </location>
</feature>
<dbReference type="SMART" id="SM00382">
    <property type="entry name" value="AAA"/>
    <property type="match status" value="1"/>
</dbReference>
<dbReference type="InterPro" id="IPR036640">
    <property type="entry name" value="ABC1_TM_sf"/>
</dbReference>
<evidence type="ECO:0000256" key="2">
    <source>
        <dbReference type="ARBA" id="ARBA00022692"/>
    </source>
</evidence>
<evidence type="ECO:0000256" key="3">
    <source>
        <dbReference type="ARBA" id="ARBA00022741"/>
    </source>
</evidence>
<dbReference type="InterPro" id="IPR003439">
    <property type="entry name" value="ABC_transporter-like_ATP-bd"/>
</dbReference>
<feature type="transmembrane region" description="Helical" evidence="7">
    <location>
        <begin position="20"/>
        <end position="43"/>
    </location>
</feature>
<comment type="caution">
    <text evidence="10">The sequence shown here is derived from an EMBL/GenBank/DDBJ whole genome shotgun (WGS) entry which is preliminary data.</text>
</comment>
<comment type="subcellular location">
    <subcellularLocation>
        <location evidence="1">Cell membrane</location>
        <topology evidence="1">Multi-pass membrane protein</topology>
    </subcellularLocation>
</comment>
<proteinExistence type="predicted"/>
<keyword evidence="4 10" id="KW-0067">ATP-binding</keyword>
<dbReference type="PANTHER" id="PTHR24221:SF646">
    <property type="entry name" value="HAEMOLYSIN SECRETION ATP-BINDING PROTEIN"/>
    <property type="match status" value="1"/>
</dbReference>
<feature type="transmembrane region" description="Helical" evidence="7">
    <location>
        <begin position="178"/>
        <end position="195"/>
    </location>
</feature>
<dbReference type="InterPro" id="IPR017871">
    <property type="entry name" value="ABC_transporter-like_CS"/>
</dbReference>
<dbReference type="Pfam" id="PF00005">
    <property type="entry name" value="ABC_tran"/>
    <property type="match status" value="1"/>
</dbReference>
<feature type="transmembrane region" description="Helical" evidence="7">
    <location>
        <begin position="295"/>
        <end position="314"/>
    </location>
</feature>
<keyword evidence="2 7" id="KW-0812">Transmembrane</keyword>
<feature type="transmembrane region" description="Helical" evidence="7">
    <location>
        <begin position="151"/>
        <end position="172"/>
    </location>
</feature>
<name>A0ABW7C7P9_9CYAN</name>
<evidence type="ECO:0000259" key="9">
    <source>
        <dbReference type="PROSITE" id="PS50929"/>
    </source>
</evidence>
<dbReference type="Pfam" id="PF10719">
    <property type="entry name" value="ComFB"/>
    <property type="match status" value="1"/>
</dbReference>
<dbReference type="InterPro" id="IPR039421">
    <property type="entry name" value="Type_1_exporter"/>
</dbReference>
<dbReference type="Pfam" id="PF00664">
    <property type="entry name" value="ABC_membrane"/>
    <property type="match status" value="1"/>
</dbReference>
<dbReference type="PROSITE" id="PS50893">
    <property type="entry name" value="ABC_TRANSPORTER_2"/>
    <property type="match status" value="1"/>
</dbReference>
<keyword evidence="11" id="KW-1185">Reference proteome</keyword>
<evidence type="ECO:0000256" key="7">
    <source>
        <dbReference type="SAM" id="Phobius"/>
    </source>
</evidence>
<dbReference type="GO" id="GO:0005524">
    <property type="term" value="F:ATP binding"/>
    <property type="evidence" value="ECO:0007669"/>
    <property type="project" value="UniProtKB-KW"/>
</dbReference>
<gene>
    <name evidence="10" type="ORF">VPK24_06060</name>
</gene>
<keyword evidence="5 7" id="KW-1133">Transmembrane helix</keyword>
<evidence type="ECO:0000313" key="10">
    <source>
        <dbReference type="EMBL" id="MFG3817195.1"/>
    </source>
</evidence>
<evidence type="ECO:0000313" key="11">
    <source>
        <dbReference type="Proteomes" id="UP001604335"/>
    </source>
</evidence>
<evidence type="ECO:0000259" key="8">
    <source>
        <dbReference type="PROSITE" id="PS50893"/>
    </source>
</evidence>
<dbReference type="PANTHER" id="PTHR24221">
    <property type="entry name" value="ATP-BINDING CASSETTE SUB-FAMILY B"/>
    <property type="match status" value="1"/>
</dbReference>
<evidence type="ECO:0000256" key="5">
    <source>
        <dbReference type="ARBA" id="ARBA00022989"/>
    </source>
</evidence>
<dbReference type="RefSeq" id="WP_393011334.1">
    <property type="nucleotide sequence ID" value="NZ_JAZAQF010000029.1"/>
</dbReference>
<sequence length="858" mass="94469">MKLSPSNRLLFAIALRNWLWILGTVILSFWSGIFNGVSIALLVPGILAFLGRKIDLGADAPELVRNLLSTFDALPEDQRGAAMVATIVGAILIKNILAFLSTAVGGHLSRALVNDGTFQGIRMLLGVGLDFYSRTKAGDLIQRLGSEMSGAVGTINTVVQIVATMVTLLTFIGLLVAISWQLTIISSIFALLVVLSNQRFAKKLKEYGKRGVQLSRLYTSQLLEAIGGIRLIKATSSEDLEYNRLTGTLLKRQRVDLHSQTFSSFVASVNEFLVVASLLSIVWIGRFVFPGSLEAYAAILLTYLFLISRVFAFVTTLGKALNNLALCSAAVDAMVRFLSRQGKHFVPDGAVPFPGLRQEIRFENVSFAYPSRDKSRVLDRVSLRIPRGTTLALVGSSGAGKSTLADLMIRFYDPTSGRITIDGQDLRTFSLRSLHQSMGIVSQDTFLFNDTVRANIAYGCEDVTEGAVMEAARRANAYDFIMDLPEQFETMLGDRGVRLSGGQQQRIAIARALLRNPDILILDEATSALDTVSERQVQQAINELSRDRTTIVIAHRLSTVQNADQIAVLDKGQVVEVGTHAELLSKRGYYARLYAVQFSESATKTPVRCENAMEKLVMEETISQLGALEAEGVKIAFDPGSVMAWALNRLPSLYAATQEGAAFQRYVAEDVWRSTVSDRVAEAIEQVQQSHWEDERHPLIEQIRMRSVVLVERLSYEGRLRLNAVIGTLALLADGLVESPQEEYESLKEAYRATMQLLATLELLEDATGGLEFKPRSGKKGDRDEAQTSISRAVYPQVKQLAEMLEILASELIDELLPDQSISQQANRQNDYRAAYDVSISLLDRLAAIETRATPLTA</sequence>
<dbReference type="PROSITE" id="PS00211">
    <property type="entry name" value="ABC_TRANSPORTER_1"/>
    <property type="match status" value="1"/>
</dbReference>